<name>A0ABN7SMD0_OIKDI</name>
<evidence type="ECO:0000256" key="7">
    <source>
        <dbReference type="ARBA" id="ARBA00023157"/>
    </source>
</evidence>
<gene>
    <name evidence="15" type="ORF">OKIOD_LOCUS10020</name>
</gene>
<protein>
    <submittedName>
        <fullName evidence="15">Oidioi.mRNA.OKI2018_I69.chr1.g1255.t1.cds</fullName>
    </submittedName>
</protein>
<reference evidence="15 16" key="1">
    <citation type="submission" date="2021-04" db="EMBL/GenBank/DDBJ databases">
        <authorList>
            <person name="Bliznina A."/>
        </authorList>
    </citation>
    <scope>NUCLEOTIDE SEQUENCE [LARGE SCALE GENOMIC DNA]</scope>
</reference>
<evidence type="ECO:0000256" key="2">
    <source>
        <dbReference type="ARBA" id="ARBA00008077"/>
    </source>
</evidence>
<evidence type="ECO:0000313" key="15">
    <source>
        <dbReference type="EMBL" id="CAG5104441.1"/>
    </source>
</evidence>
<dbReference type="PROSITE" id="PS50038">
    <property type="entry name" value="FZ"/>
    <property type="match status" value="1"/>
</dbReference>
<keyword evidence="16" id="KW-1185">Reference proteome</keyword>
<evidence type="ECO:0000256" key="8">
    <source>
        <dbReference type="ARBA" id="ARBA00023170"/>
    </source>
</evidence>
<dbReference type="PRINTS" id="PR00489">
    <property type="entry name" value="FRIZZLED"/>
</dbReference>
<accession>A0ABN7SMD0</accession>
<evidence type="ECO:0000313" key="16">
    <source>
        <dbReference type="Proteomes" id="UP001158576"/>
    </source>
</evidence>
<dbReference type="Pfam" id="PF01392">
    <property type="entry name" value="Fz"/>
    <property type="match status" value="1"/>
</dbReference>
<feature type="chain" id="PRO_5045193840" evidence="12">
    <location>
        <begin position="26"/>
        <end position="550"/>
    </location>
</feature>
<feature type="transmembrane region" description="Helical" evidence="11">
    <location>
        <begin position="469"/>
        <end position="489"/>
    </location>
</feature>
<keyword evidence="4 11" id="KW-0812">Transmembrane</keyword>
<organism evidence="15 16">
    <name type="scientific">Oikopleura dioica</name>
    <name type="common">Tunicate</name>
    <dbReference type="NCBI Taxonomy" id="34765"/>
    <lineage>
        <taxon>Eukaryota</taxon>
        <taxon>Metazoa</taxon>
        <taxon>Chordata</taxon>
        <taxon>Tunicata</taxon>
        <taxon>Appendicularia</taxon>
        <taxon>Copelata</taxon>
        <taxon>Oikopleuridae</taxon>
        <taxon>Oikopleura</taxon>
    </lineage>
</organism>
<keyword evidence="5 11" id="KW-1133">Transmembrane helix</keyword>
<evidence type="ECO:0000256" key="5">
    <source>
        <dbReference type="ARBA" id="ARBA00022989"/>
    </source>
</evidence>
<dbReference type="Gene3D" id="1.10.2000.10">
    <property type="entry name" value="Frizzled cysteine-rich domain"/>
    <property type="match status" value="1"/>
</dbReference>
<dbReference type="InterPro" id="IPR017981">
    <property type="entry name" value="GPCR_2-like_7TM"/>
</dbReference>
<evidence type="ECO:0000256" key="1">
    <source>
        <dbReference type="ARBA" id="ARBA00004141"/>
    </source>
</evidence>
<dbReference type="CDD" id="cd07066">
    <property type="entry name" value="CRD_FZ"/>
    <property type="match status" value="1"/>
</dbReference>
<evidence type="ECO:0000256" key="11">
    <source>
        <dbReference type="SAM" id="Phobius"/>
    </source>
</evidence>
<comment type="subcellular location">
    <subcellularLocation>
        <location evidence="1">Membrane</location>
        <topology evidence="1">Multi-pass membrane protein</topology>
    </subcellularLocation>
</comment>
<proteinExistence type="inferred from homology"/>
<dbReference type="InterPro" id="IPR000539">
    <property type="entry name" value="Frizzled/Smoothened_7TM"/>
</dbReference>
<comment type="caution">
    <text evidence="9">Lacks conserved residue(s) required for the propagation of feature annotation.</text>
</comment>
<feature type="transmembrane region" description="Helical" evidence="11">
    <location>
        <begin position="406"/>
        <end position="427"/>
    </location>
</feature>
<dbReference type="SMART" id="SM00063">
    <property type="entry name" value="FRI"/>
    <property type="match status" value="1"/>
</dbReference>
<keyword evidence="8" id="KW-0675">Receptor</keyword>
<keyword evidence="3" id="KW-0217">Developmental protein</keyword>
<dbReference type="Gene3D" id="1.20.1070.10">
    <property type="entry name" value="Rhodopsin 7-helix transmembrane proteins"/>
    <property type="match status" value="1"/>
</dbReference>
<dbReference type="SMART" id="SM01330">
    <property type="entry name" value="Frizzled"/>
    <property type="match status" value="1"/>
</dbReference>
<evidence type="ECO:0000256" key="12">
    <source>
        <dbReference type="SAM" id="SignalP"/>
    </source>
</evidence>
<feature type="domain" description="G-protein coupled receptors family 2 profile 2" evidence="14">
    <location>
        <begin position="226"/>
        <end position="495"/>
    </location>
</feature>
<dbReference type="InterPro" id="IPR020067">
    <property type="entry name" value="Frizzled_dom"/>
</dbReference>
<evidence type="ECO:0000256" key="4">
    <source>
        <dbReference type="ARBA" id="ARBA00022692"/>
    </source>
</evidence>
<evidence type="ECO:0000256" key="10">
    <source>
        <dbReference type="SAM" id="MobiDB-lite"/>
    </source>
</evidence>
<dbReference type="Proteomes" id="UP001158576">
    <property type="component" value="Chromosome 1"/>
</dbReference>
<dbReference type="PROSITE" id="PS50261">
    <property type="entry name" value="G_PROTEIN_RECEP_F2_4"/>
    <property type="match status" value="1"/>
</dbReference>
<feature type="signal peptide" evidence="12">
    <location>
        <begin position="1"/>
        <end position="25"/>
    </location>
</feature>
<dbReference type="PANTHER" id="PTHR11309:SF47">
    <property type="entry name" value="FRIZZLED"/>
    <property type="match status" value="1"/>
</dbReference>
<feature type="transmembrane region" description="Helical" evidence="11">
    <location>
        <begin position="278"/>
        <end position="296"/>
    </location>
</feature>
<evidence type="ECO:0000256" key="3">
    <source>
        <dbReference type="ARBA" id="ARBA00022473"/>
    </source>
</evidence>
<keyword evidence="6 11" id="KW-0472">Membrane</keyword>
<feature type="region of interest" description="Disordered" evidence="10">
    <location>
        <begin position="524"/>
        <end position="544"/>
    </location>
</feature>
<feature type="disulfide bond" evidence="9">
    <location>
        <begin position="113"/>
        <end position="137"/>
    </location>
</feature>
<dbReference type="SUPFAM" id="SSF63501">
    <property type="entry name" value="Frizzled cysteine-rich domain"/>
    <property type="match status" value="1"/>
</dbReference>
<sequence>MFGQMKKMGQMRLFLLFLLIYSSESARCINSIHAQCGSNFQAYNSTFYPNLLGEWSAEESNESFAKFYPLKMMQCSKYINLFLCSVLSPACVDENLSGTLPFLIPVPPCRELCEKSLSDCASILEEFDIFLPPQFHCLNFPRENDGHSCIPLQSESLPLPDGTLSWNNDDSSSLVEHQPQCPTTQRAKYSSWSFMDLPSCSQPCEPMNKSEKETKLIRIVSGRRCFFAMCYLVISLICVVGLVSPESIVCSEREVNEDQTIVQGTGLIQGSTHRPCTIMFMLFFYFSMAALCWWFSLTMSWGLSSVFQWSSEAIATSSTLLHVFGWGLPALFTMVGVSKHEIQGDPFLEICVLSNSDFSRWTMTFLPLAFCSIFGTLAFAIGLCALRKVKDTIKIDKNSNKKLQIFVLRLTVFSLSILIPSFIQLLLKFYEADHQRSWEKKFYEDNCMELIVPCPMEKSEIEPASTGLIIFKYFVVLAPGLAPLVWIANSKTIKNWSWKSDNSTTTSSSCIKSNLIEEKSSLAGDSRAESFEPVQPVTSSPQPDSRFVYV</sequence>
<keyword evidence="12" id="KW-0732">Signal</keyword>
<comment type="similarity">
    <text evidence="2">Belongs to the G-protein coupled receptor Fz/Smo family.</text>
</comment>
<dbReference type="EMBL" id="OU015566">
    <property type="protein sequence ID" value="CAG5104441.1"/>
    <property type="molecule type" value="Genomic_DNA"/>
</dbReference>
<evidence type="ECO:0000256" key="9">
    <source>
        <dbReference type="PROSITE-ProRule" id="PRU00090"/>
    </source>
</evidence>
<dbReference type="InterPro" id="IPR015526">
    <property type="entry name" value="Frizzled/SFRP"/>
</dbReference>
<evidence type="ECO:0000259" key="14">
    <source>
        <dbReference type="PROSITE" id="PS50261"/>
    </source>
</evidence>
<dbReference type="Pfam" id="PF01534">
    <property type="entry name" value="Frizzled"/>
    <property type="match status" value="1"/>
</dbReference>
<feature type="domain" description="FZ" evidence="13">
    <location>
        <begin position="23"/>
        <end position="152"/>
    </location>
</feature>
<evidence type="ECO:0000259" key="13">
    <source>
        <dbReference type="PROSITE" id="PS50038"/>
    </source>
</evidence>
<dbReference type="InterPro" id="IPR036790">
    <property type="entry name" value="Frizzled_dom_sf"/>
</dbReference>
<keyword evidence="7 9" id="KW-1015">Disulfide bond</keyword>
<dbReference type="PANTHER" id="PTHR11309">
    <property type="entry name" value="FRIZZLED"/>
    <property type="match status" value="1"/>
</dbReference>
<feature type="transmembrane region" description="Helical" evidence="11">
    <location>
        <begin position="226"/>
        <end position="243"/>
    </location>
</feature>
<evidence type="ECO:0000256" key="6">
    <source>
        <dbReference type="ARBA" id="ARBA00023136"/>
    </source>
</evidence>
<feature type="transmembrane region" description="Helical" evidence="11">
    <location>
        <begin position="365"/>
        <end position="386"/>
    </location>
</feature>